<keyword evidence="2" id="KW-1185">Reference proteome</keyword>
<dbReference type="SUPFAM" id="SSF50475">
    <property type="entry name" value="FMN-binding split barrel"/>
    <property type="match status" value="1"/>
</dbReference>
<dbReference type="Pfam" id="PF12900">
    <property type="entry name" value="Pyridox_ox_2"/>
    <property type="match status" value="1"/>
</dbReference>
<protein>
    <submittedName>
        <fullName evidence="1">Pyridoxamine 5'-phosphate oxidase-like protein</fullName>
    </submittedName>
</protein>
<proteinExistence type="predicted"/>
<reference evidence="1 2" key="1">
    <citation type="submission" date="2018-08" db="EMBL/GenBank/DDBJ databases">
        <title>Sequencing the genomes of 1000 actinobacteria strains.</title>
        <authorList>
            <person name="Klenk H.-P."/>
        </authorList>
    </citation>
    <scope>NUCLEOTIDE SEQUENCE [LARGE SCALE GENOMIC DNA]</scope>
    <source>
        <strain evidence="1 2">DSM 22967</strain>
    </source>
</reference>
<dbReference type="Gene3D" id="2.30.110.10">
    <property type="entry name" value="Electron Transport, Fmn-binding Protein, Chain A"/>
    <property type="match status" value="1"/>
</dbReference>
<evidence type="ECO:0000313" key="1">
    <source>
        <dbReference type="EMBL" id="REF30498.1"/>
    </source>
</evidence>
<comment type="caution">
    <text evidence="1">The sequence shown here is derived from an EMBL/GenBank/DDBJ whole genome shotgun (WGS) entry which is preliminary data.</text>
</comment>
<dbReference type="InterPro" id="IPR024747">
    <property type="entry name" value="Pyridox_Oxase-rel"/>
</dbReference>
<name>A0A3D9UM18_9MICO</name>
<dbReference type="RefSeq" id="WP_115922483.1">
    <property type="nucleotide sequence ID" value="NZ_QTUA01000001.1"/>
</dbReference>
<evidence type="ECO:0000313" key="2">
    <source>
        <dbReference type="Proteomes" id="UP000256253"/>
    </source>
</evidence>
<gene>
    <name evidence="1" type="ORF">DFJ65_1506</name>
</gene>
<dbReference type="Proteomes" id="UP000256253">
    <property type="component" value="Unassembled WGS sequence"/>
</dbReference>
<organism evidence="1 2">
    <name type="scientific">Calidifontibacter indicus</name>
    <dbReference type="NCBI Taxonomy" id="419650"/>
    <lineage>
        <taxon>Bacteria</taxon>
        <taxon>Bacillati</taxon>
        <taxon>Actinomycetota</taxon>
        <taxon>Actinomycetes</taxon>
        <taxon>Micrococcales</taxon>
        <taxon>Dermacoccaceae</taxon>
        <taxon>Calidifontibacter</taxon>
    </lineage>
</organism>
<dbReference type="InterPro" id="IPR012349">
    <property type="entry name" value="Split_barrel_FMN-bd"/>
</dbReference>
<dbReference type="AlphaFoldDB" id="A0A3D9UM18"/>
<accession>A0A3D9UM18</accession>
<dbReference type="EMBL" id="QTUA01000001">
    <property type="protein sequence ID" value="REF30498.1"/>
    <property type="molecule type" value="Genomic_DNA"/>
</dbReference>
<sequence length="125" mass="12599">MAAHMPWTQAGRQLIDSVGIGRLALSSGALPVVIVVRCRVDNDRIVLQSTDTDLVRAARAAHVVALQVDNLAATGATDGSSVLITGVLAIDDSGTVTLTPGIASHTPVHLGPTAGRAQTDGAGSA</sequence>
<dbReference type="OrthoDB" id="7062584at2"/>